<dbReference type="Proteomes" id="UP000516369">
    <property type="component" value="Chromosome"/>
</dbReference>
<proteinExistence type="predicted"/>
<evidence type="ECO:0000313" key="1">
    <source>
        <dbReference type="EMBL" id="QNT69274.1"/>
    </source>
</evidence>
<name>A0A7H1N0N8_9PROT</name>
<protein>
    <submittedName>
        <fullName evidence="1">DUF3800 domain-containing protein</fullName>
    </submittedName>
</protein>
<keyword evidence="2" id="KW-1185">Reference proteome</keyword>
<dbReference type="InterPro" id="IPR024524">
    <property type="entry name" value="DUF3800"/>
</dbReference>
<organism evidence="1 2">
    <name type="scientific">Defluviicoccus vanus</name>
    <dbReference type="NCBI Taxonomy" id="111831"/>
    <lineage>
        <taxon>Bacteria</taxon>
        <taxon>Pseudomonadati</taxon>
        <taxon>Pseudomonadota</taxon>
        <taxon>Alphaproteobacteria</taxon>
        <taxon>Rhodospirillales</taxon>
        <taxon>Rhodospirillaceae</taxon>
        <taxon>Defluviicoccus</taxon>
    </lineage>
</organism>
<dbReference type="KEGG" id="dvn:HQ394_07970"/>
<evidence type="ECO:0000313" key="2">
    <source>
        <dbReference type="Proteomes" id="UP000516369"/>
    </source>
</evidence>
<sequence>MEPCLSTSRFIAFFDECGDHSLVKINPEFPVFVLCAVIVERETYARAIVPEIAAFKLRYFAHEGINLHSRDIRKAEGPFSILQNAGVRERFLAELTGLMQSLPYTLFVTAIRKDAHLKRYGEEAKNPYDIALEYSFERVLHFMEANGQTDLPVIAEARGKNEDNELRASFHSLMTQGTYYNQAQRFRNLLCPLTFRRKQDNIAGIQLADLCAHPVARHVLKPQQPNRAFDALQNHFYKAGNVHGLKVFPK</sequence>
<reference evidence="1 2" key="1">
    <citation type="submission" date="2020-05" db="EMBL/GenBank/DDBJ databases">
        <title>Complete closed genome sequence of Defluviicoccus vanus.</title>
        <authorList>
            <person name="Bessarab I."/>
            <person name="Arumugam K."/>
            <person name="Maszenan A.M."/>
            <person name="Seviour R.J."/>
            <person name="Williams R.B."/>
        </authorList>
    </citation>
    <scope>NUCLEOTIDE SEQUENCE [LARGE SCALE GENOMIC DNA]</scope>
    <source>
        <strain evidence="1 2">Ben 114</strain>
    </source>
</reference>
<dbReference type="Pfam" id="PF12686">
    <property type="entry name" value="DUF3800"/>
    <property type="match status" value="1"/>
</dbReference>
<gene>
    <name evidence="1" type="ORF">HQ394_07970</name>
</gene>
<accession>A0A7H1N0N8</accession>
<dbReference type="AlphaFoldDB" id="A0A7H1N0N8"/>
<dbReference type="EMBL" id="CP053923">
    <property type="protein sequence ID" value="QNT69274.1"/>
    <property type="molecule type" value="Genomic_DNA"/>
</dbReference>
<dbReference type="RefSeq" id="WP_190262778.1">
    <property type="nucleotide sequence ID" value="NZ_CP053923.1"/>
</dbReference>